<evidence type="ECO:0000256" key="5">
    <source>
        <dbReference type="ARBA" id="ARBA00022694"/>
    </source>
</evidence>
<dbReference type="RefSeq" id="WP_090971934.1">
    <property type="nucleotide sequence ID" value="NZ_FOLL01000003.1"/>
</dbReference>
<evidence type="ECO:0000256" key="7">
    <source>
        <dbReference type="ARBA" id="ARBA00022741"/>
    </source>
</evidence>
<accession>A0A1I1FSU2</accession>
<evidence type="ECO:0000256" key="4">
    <source>
        <dbReference type="ARBA" id="ARBA00022490"/>
    </source>
</evidence>
<keyword evidence="12" id="KW-1185">Reference proteome</keyword>
<evidence type="ECO:0000256" key="6">
    <source>
        <dbReference type="ARBA" id="ARBA00022723"/>
    </source>
</evidence>
<dbReference type="GO" id="GO:0005524">
    <property type="term" value="F:ATP binding"/>
    <property type="evidence" value="ECO:0007669"/>
    <property type="project" value="UniProtKB-KW"/>
</dbReference>
<dbReference type="Proteomes" id="UP000199577">
    <property type="component" value="Unassembled WGS sequence"/>
</dbReference>
<protein>
    <recommendedName>
        <fullName evidence="3">tRNA threonylcarbamoyladenosine biosynthesis protein TsaE</fullName>
    </recommendedName>
    <alternativeName>
        <fullName evidence="10">t(6)A37 threonylcarbamoyladenosine biosynthesis protein TsaE</fullName>
    </alternativeName>
</protein>
<sequence>MDIAIADIAALPSAAAQVLAAAGERRVFLFYGEMGAGKTTFIKAICKELGVTDAVSSPTFAIVNEYVSPHGPVYHFDFYRIKSEQEAMDMGYEEYFYSGRYCLVEWPEKIAGLLPSGAVALHLTVSADGGRNVKLDIR</sequence>
<dbReference type="AlphaFoldDB" id="A0A1I1FSU2"/>
<evidence type="ECO:0000256" key="9">
    <source>
        <dbReference type="ARBA" id="ARBA00022842"/>
    </source>
</evidence>
<dbReference type="GO" id="GO:0002949">
    <property type="term" value="P:tRNA threonylcarbamoyladenosine modification"/>
    <property type="evidence" value="ECO:0007669"/>
    <property type="project" value="InterPro"/>
</dbReference>
<dbReference type="InterPro" id="IPR003442">
    <property type="entry name" value="T6A_TsaE"/>
</dbReference>
<comment type="similarity">
    <text evidence="2">Belongs to the TsaE family.</text>
</comment>
<dbReference type="EMBL" id="FOLL01000003">
    <property type="protein sequence ID" value="SFC02092.1"/>
    <property type="molecule type" value="Genomic_DNA"/>
</dbReference>
<keyword evidence="5" id="KW-0819">tRNA processing</keyword>
<keyword evidence="7" id="KW-0547">Nucleotide-binding</keyword>
<dbReference type="PANTHER" id="PTHR33540">
    <property type="entry name" value="TRNA THREONYLCARBAMOYLADENOSINE BIOSYNTHESIS PROTEIN TSAE"/>
    <property type="match status" value="1"/>
</dbReference>
<evidence type="ECO:0000256" key="10">
    <source>
        <dbReference type="ARBA" id="ARBA00032441"/>
    </source>
</evidence>
<reference evidence="11 12" key="1">
    <citation type="submission" date="2016-10" db="EMBL/GenBank/DDBJ databases">
        <authorList>
            <person name="de Groot N.N."/>
        </authorList>
    </citation>
    <scope>NUCLEOTIDE SEQUENCE [LARGE SCALE GENOMIC DNA]</scope>
    <source>
        <strain evidence="11 12">DSM 22900</strain>
    </source>
</reference>
<dbReference type="Pfam" id="PF02367">
    <property type="entry name" value="TsaE"/>
    <property type="match status" value="1"/>
</dbReference>
<evidence type="ECO:0000313" key="11">
    <source>
        <dbReference type="EMBL" id="SFC02092.1"/>
    </source>
</evidence>
<name>A0A1I1FSU2_9SPHI</name>
<evidence type="ECO:0000313" key="12">
    <source>
        <dbReference type="Proteomes" id="UP000199577"/>
    </source>
</evidence>
<dbReference type="InterPro" id="IPR027417">
    <property type="entry name" value="P-loop_NTPase"/>
</dbReference>
<dbReference type="SUPFAM" id="SSF52540">
    <property type="entry name" value="P-loop containing nucleoside triphosphate hydrolases"/>
    <property type="match status" value="1"/>
</dbReference>
<organism evidence="11 12">
    <name type="scientific">Parapedobacter composti</name>
    <dbReference type="NCBI Taxonomy" id="623281"/>
    <lineage>
        <taxon>Bacteria</taxon>
        <taxon>Pseudomonadati</taxon>
        <taxon>Bacteroidota</taxon>
        <taxon>Sphingobacteriia</taxon>
        <taxon>Sphingobacteriales</taxon>
        <taxon>Sphingobacteriaceae</taxon>
        <taxon>Parapedobacter</taxon>
    </lineage>
</organism>
<evidence type="ECO:0000256" key="8">
    <source>
        <dbReference type="ARBA" id="ARBA00022840"/>
    </source>
</evidence>
<dbReference type="GO" id="GO:0046872">
    <property type="term" value="F:metal ion binding"/>
    <property type="evidence" value="ECO:0007669"/>
    <property type="project" value="UniProtKB-KW"/>
</dbReference>
<keyword evidence="8" id="KW-0067">ATP-binding</keyword>
<dbReference type="OrthoDB" id="9815896at2"/>
<dbReference type="PANTHER" id="PTHR33540:SF2">
    <property type="entry name" value="TRNA THREONYLCARBAMOYLADENOSINE BIOSYNTHESIS PROTEIN TSAE"/>
    <property type="match status" value="1"/>
</dbReference>
<evidence type="ECO:0000256" key="1">
    <source>
        <dbReference type="ARBA" id="ARBA00004496"/>
    </source>
</evidence>
<keyword evidence="6" id="KW-0479">Metal-binding</keyword>
<gene>
    <name evidence="11" type="ORF">SAMN05421747_103123</name>
</gene>
<dbReference type="GO" id="GO:0005737">
    <property type="term" value="C:cytoplasm"/>
    <property type="evidence" value="ECO:0007669"/>
    <property type="project" value="UniProtKB-SubCell"/>
</dbReference>
<keyword evidence="9" id="KW-0460">Magnesium</keyword>
<dbReference type="NCBIfam" id="TIGR00150">
    <property type="entry name" value="T6A_YjeE"/>
    <property type="match status" value="1"/>
</dbReference>
<keyword evidence="4" id="KW-0963">Cytoplasm</keyword>
<evidence type="ECO:0000256" key="2">
    <source>
        <dbReference type="ARBA" id="ARBA00007599"/>
    </source>
</evidence>
<proteinExistence type="inferred from homology"/>
<dbReference type="STRING" id="623281.SAMN05421747_103123"/>
<comment type="subcellular location">
    <subcellularLocation>
        <location evidence="1">Cytoplasm</location>
    </subcellularLocation>
</comment>
<dbReference type="Gene3D" id="3.40.50.300">
    <property type="entry name" value="P-loop containing nucleotide triphosphate hydrolases"/>
    <property type="match status" value="1"/>
</dbReference>
<evidence type="ECO:0000256" key="3">
    <source>
        <dbReference type="ARBA" id="ARBA00019010"/>
    </source>
</evidence>